<evidence type="ECO:0000313" key="2">
    <source>
        <dbReference type="Proteomes" id="UP000275368"/>
    </source>
</evidence>
<keyword evidence="2" id="KW-1185">Reference proteome</keyword>
<protein>
    <recommendedName>
        <fullName evidence="3">DUF3310 domain-containing protein</fullName>
    </recommendedName>
</protein>
<organism evidence="1 2">
    <name type="scientific">Paenibacillus baekrokdamisoli</name>
    <dbReference type="NCBI Taxonomy" id="1712516"/>
    <lineage>
        <taxon>Bacteria</taxon>
        <taxon>Bacillati</taxon>
        <taxon>Bacillota</taxon>
        <taxon>Bacilli</taxon>
        <taxon>Bacillales</taxon>
        <taxon>Paenibacillaceae</taxon>
        <taxon>Paenibacillus</taxon>
    </lineage>
</organism>
<dbReference type="KEGG" id="pbk:Back11_11500"/>
<evidence type="ECO:0008006" key="3">
    <source>
        <dbReference type="Google" id="ProtNLM"/>
    </source>
</evidence>
<dbReference type="InterPro" id="IPR021739">
    <property type="entry name" value="SaV-like"/>
</dbReference>
<sequence length="83" mass="9206">MIPLTKDNVNHPVHYMAGGIECIDAIEAATTGLVGGQAYNTGAAIKYLWRWSRKNGIEDLQKARWYIDRLITDLAGESNDKSV</sequence>
<dbReference type="OrthoDB" id="1684418at2"/>
<dbReference type="Pfam" id="PF11753">
    <property type="entry name" value="DUF3310"/>
    <property type="match status" value="1"/>
</dbReference>
<name>A0A3G9IUS1_9BACL</name>
<evidence type="ECO:0000313" key="1">
    <source>
        <dbReference type="EMBL" id="BBH19805.1"/>
    </source>
</evidence>
<dbReference type="EMBL" id="AP019308">
    <property type="protein sequence ID" value="BBH19805.1"/>
    <property type="molecule type" value="Genomic_DNA"/>
</dbReference>
<dbReference type="Proteomes" id="UP000275368">
    <property type="component" value="Chromosome"/>
</dbReference>
<proteinExistence type="predicted"/>
<gene>
    <name evidence="1" type="ORF">Back11_11500</name>
</gene>
<dbReference type="AlphaFoldDB" id="A0A3G9IUS1"/>
<reference evidence="1 2" key="1">
    <citation type="submission" date="2018-11" db="EMBL/GenBank/DDBJ databases">
        <title>Complete genome sequence of Paenibacillus baekrokdamisoli strain KCTC 33723.</title>
        <authorList>
            <person name="Kang S.W."/>
            <person name="Lee K.C."/>
            <person name="Kim K.K."/>
            <person name="Kim J.S."/>
            <person name="Kim D.S."/>
            <person name="Ko S.H."/>
            <person name="Yang S.H."/>
            <person name="Lee J.S."/>
        </authorList>
    </citation>
    <scope>NUCLEOTIDE SEQUENCE [LARGE SCALE GENOMIC DNA]</scope>
    <source>
        <strain evidence="1 2">KCTC 33723</strain>
    </source>
</reference>
<accession>A0A3G9IUS1</accession>